<sequence>MSNKYCPICGEENQCMSGSGEHGNCWCDLEVFPNEILELVPAESLRKHCICKNCLDKYKEDHKIN</sequence>
<proteinExistence type="predicted"/>
<accession>A0A4R5VQG3</accession>
<dbReference type="EMBL" id="SMYO01000006">
    <property type="protein sequence ID" value="TDK60803.1"/>
    <property type="molecule type" value="Genomic_DNA"/>
</dbReference>
<dbReference type="InterPro" id="IPR032720">
    <property type="entry name" value="Cys_rich_CWC"/>
</dbReference>
<dbReference type="AlphaFoldDB" id="A0A4R5VQG3"/>
<dbReference type="Pfam" id="PF14375">
    <property type="entry name" value="Cys_rich_CWC"/>
    <property type="match status" value="1"/>
</dbReference>
<protein>
    <recommendedName>
        <fullName evidence="3">Cysteine-rich CWC family protein</fullName>
    </recommendedName>
</protein>
<gene>
    <name evidence="1" type="ORF">E2K98_13830</name>
</gene>
<organism evidence="1 2">
    <name type="scientific">Bacillus salipaludis</name>
    <dbReference type="NCBI Taxonomy" id="2547811"/>
    <lineage>
        <taxon>Bacteria</taxon>
        <taxon>Bacillati</taxon>
        <taxon>Bacillota</taxon>
        <taxon>Bacilli</taxon>
        <taxon>Bacillales</taxon>
        <taxon>Bacillaceae</taxon>
        <taxon>Bacillus</taxon>
    </lineage>
</organism>
<evidence type="ECO:0008006" key="3">
    <source>
        <dbReference type="Google" id="ProtNLM"/>
    </source>
</evidence>
<dbReference type="RefSeq" id="WP_133335010.1">
    <property type="nucleotide sequence ID" value="NZ_SMYO01000006.1"/>
</dbReference>
<reference evidence="1 2" key="1">
    <citation type="submission" date="2019-03" db="EMBL/GenBank/DDBJ databases">
        <title>Bacillus niacini sp. nov. a Nicotinate-Metabolizing Mesophile Isolated from Soil.</title>
        <authorList>
            <person name="Zhang G."/>
        </authorList>
    </citation>
    <scope>NUCLEOTIDE SEQUENCE [LARGE SCALE GENOMIC DNA]</scope>
    <source>
        <strain evidence="1 2">WN066</strain>
    </source>
</reference>
<dbReference type="Proteomes" id="UP000295132">
    <property type="component" value="Unassembled WGS sequence"/>
</dbReference>
<evidence type="ECO:0000313" key="2">
    <source>
        <dbReference type="Proteomes" id="UP000295132"/>
    </source>
</evidence>
<comment type="caution">
    <text evidence="1">The sequence shown here is derived from an EMBL/GenBank/DDBJ whole genome shotgun (WGS) entry which is preliminary data.</text>
</comment>
<evidence type="ECO:0000313" key="1">
    <source>
        <dbReference type="EMBL" id="TDK60803.1"/>
    </source>
</evidence>
<name>A0A4R5VQG3_9BACI</name>